<sequence length="47" mass="5332">PSCRASGCRARGERPGCGRAQGDWPQPEWHRWFGVDRQQHRRAGNTG</sequence>
<dbReference type="EMBL" id="BKCJ011892047">
    <property type="protein sequence ID" value="GFD61443.1"/>
    <property type="molecule type" value="Genomic_DNA"/>
</dbReference>
<reference evidence="2" key="1">
    <citation type="journal article" date="2019" name="Sci. Rep.">
        <title>Draft genome of Tanacetum cinerariifolium, the natural source of mosquito coil.</title>
        <authorList>
            <person name="Yamashiro T."/>
            <person name="Shiraishi A."/>
            <person name="Satake H."/>
            <person name="Nakayama K."/>
        </authorList>
    </citation>
    <scope>NUCLEOTIDE SEQUENCE</scope>
</reference>
<evidence type="ECO:0000256" key="1">
    <source>
        <dbReference type="SAM" id="MobiDB-lite"/>
    </source>
</evidence>
<comment type="caution">
    <text evidence="2">The sequence shown here is derived from an EMBL/GenBank/DDBJ whole genome shotgun (WGS) entry which is preliminary data.</text>
</comment>
<name>A0A699XQ64_TANCI</name>
<dbReference type="AlphaFoldDB" id="A0A699XQ64"/>
<feature type="region of interest" description="Disordered" evidence="1">
    <location>
        <begin position="1"/>
        <end position="23"/>
    </location>
</feature>
<organism evidence="2">
    <name type="scientific">Tanacetum cinerariifolium</name>
    <name type="common">Dalmatian daisy</name>
    <name type="synonym">Chrysanthemum cinerariifolium</name>
    <dbReference type="NCBI Taxonomy" id="118510"/>
    <lineage>
        <taxon>Eukaryota</taxon>
        <taxon>Viridiplantae</taxon>
        <taxon>Streptophyta</taxon>
        <taxon>Embryophyta</taxon>
        <taxon>Tracheophyta</taxon>
        <taxon>Spermatophyta</taxon>
        <taxon>Magnoliopsida</taxon>
        <taxon>eudicotyledons</taxon>
        <taxon>Gunneridae</taxon>
        <taxon>Pentapetalae</taxon>
        <taxon>asterids</taxon>
        <taxon>campanulids</taxon>
        <taxon>Asterales</taxon>
        <taxon>Asteraceae</taxon>
        <taxon>Asteroideae</taxon>
        <taxon>Anthemideae</taxon>
        <taxon>Anthemidinae</taxon>
        <taxon>Tanacetum</taxon>
    </lineage>
</organism>
<proteinExistence type="predicted"/>
<gene>
    <name evidence="2" type="ORF">Tci_933412</name>
</gene>
<evidence type="ECO:0000313" key="2">
    <source>
        <dbReference type="EMBL" id="GFD61443.1"/>
    </source>
</evidence>
<feature type="non-terminal residue" evidence="2">
    <location>
        <position position="1"/>
    </location>
</feature>
<protein>
    <submittedName>
        <fullName evidence="2">Uncharacterized protein</fullName>
    </submittedName>
</protein>
<accession>A0A699XQ64</accession>